<feature type="region of interest" description="Disordered" evidence="2">
    <location>
        <begin position="2462"/>
        <end position="2499"/>
    </location>
</feature>
<dbReference type="SUPFAM" id="SSF48452">
    <property type="entry name" value="TPR-like"/>
    <property type="match status" value="1"/>
</dbReference>
<dbReference type="PANTHER" id="PTHR36983">
    <property type="entry name" value="DNAJ HOMOLOG SUBFAMILY C MEMBER 13"/>
    <property type="match status" value="1"/>
</dbReference>
<dbReference type="InterPro" id="IPR045802">
    <property type="entry name" value="GRV2/DNAJC13_N"/>
</dbReference>
<evidence type="ECO:0000313" key="6">
    <source>
        <dbReference type="Proteomes" id="UP000332933"/>
    </source>
</evidence>
<evidence type="ECO:0000313" key="5">
    <source>
        <dbReference type="EMBL" id="VFT97978.1"/>
    </source>
</evidence>
<dbReference type="Gene3D" id="1.25.40.10">
    <property type="entry name" value="Tetratricopeptide repeat domain"/>
    <property type="match status" value="1"/>
</dbReference>
<gene>
    <name evidence="5" type="primary">Aste57867_21306</name>
    <name evidence="4" type="ORF">As57867_021237</name>
    <name evidence="5" type="ORF">ASTE57867_21306</name>
</gene>
<dbReference type="GO" id="GO:0006898">
    <property type="term" value="P:receptor-mediated endocytosis"/>
    <property type="evidence" value="ECO:0007669"/>
    <property type="project" value="TreeGrafter"/>
</dbReference>
<protein>
    <submittedName>
        <fullName evidence="5">Aste57867_21306 protein</fullName>
    </submittedName>
</protein>
<name>A0A485LH46_9STRA</name>
<evidence type="ECO:0000313" key="4">
    <source>
        <dbReference type="EMBL" id="KAF0686912.1"/>
    </source>
</evidence>
<proteinExistence type="predicted"/>
<dbReference type="EMBL" id="VJMH01006967">
    <property type="protein sequence ID" value="KAF0686912.1"/>
    <property type="molecule type" value="Genomic_DNA"/>
</dbReference>
<sequence>MERSEQLNAAGNALYKEGHYVEARQEYSSAIQALEGNTTAEAGALVSRILANRAQTFLQEREYALALKDTQEALDRDPSNVKAAMRQIVAYENLEKFETALQHVRHMLAHSSLDGPTLSFAISTQTRLKRNCKTDAAAAKAQKYDVGKLVHDQQSLRLNFGNMLPSKLPLDHWIDVVLFAANEFGLFQRGLIHAAVPTTCEFHVPTPGYELHVDPSPLALGVNGKATLRLRVVATTGAGATGLPSVSIRTSLAKGFQLDDVLPVVSLPIQLTSADGAVETAVDPLGIQCCRSVWVDGVDTFINLAESPGNLGIGGKLWDSSLILTAYLAAHPTIVTGRRVIELGSGLGLVGLACACLDVASVVLTDMDDVVPLLAYNIELNGLGARAHVQPLCWGTSAAHLRPPFDVVLLSDVVYDPHGYKPLINSLRELATPETTILMGHRSRHPQEKDFFDMLHLEFSQTEIPLDGAEWSHPSRMTDVKLFSIRKLKPTRLSAADFHTLTAARIMDAFTDRFLVVKVKWSGKTERILGLRPYTFATIDPKKGNISNEWSYEAITSLEISHDDKNEFTINMFGLKKKAHLKLRHKYRAEVLQALSRARAAFAIEKRMKNAHVLAKLTSFDAHVETFAISPSEDQQGAVQCTLVECVIQVGVDAVYQMGGTSDYFPYFELTKIQSLDIAQDDPSVLAIRMADLATIFHVPSPNDVVRAIVEAGMHHDIAVSVTRDITAAILQGQHVHFTDVDPDAVLVTYDMQYPVSTAEDVQSGFILLTDNHFVEQDLARLTSFAQPLTKVYEIVRNETNDDEFEIEFVSGLRRTYYTVHREAIIAHVLESCSSRGTLVLLTKTRTISGDRLFLRRMMQAPTPLPEMLWFQVNWLHRLVGGDKNLENELTKTPSILQQFRKKKVESQTSHADMVLDFNANVPLSGLSPKVKDDVAQGTGMLVSEIPSMVLIQKSNMDVVASYLQCLYRMASNPLSAKQAIDMLARSEYMDSLAEVLKRNDFNAIYWLLELMSRLLHGQDRVQSRKVFLSHNGFLTALLALFQSQGHNTIILGRLCHVLEALLSFNVQNVDPLFNILLSHVSMHYAMLVRTLFQFAPPSTVEACICILYHMIHTTVLSFTKTHEATFKQWDARFSMQNPERMIKQYHSFLMAHDPHQDLRNHTNPLALRLRYRYRAQFLQQWMHSLTGDFDLAIECLGIDAVKYEGSKMTQSGQIKSAIYVVPSGLVVTTLHGKRSLYDFGVLEENLVGFMAEDPCGLVFSINQRHRIVYSFERSEIFDRMQSLAGQLGIQLEMAGLYQNNEIQTMKPTVEELGLALVVTFSLLRVDIATEEQKPKKLALTMSGLIECDDNGSNVRLWSFAHVHQITRLQHHKERFEIQFSSGKSVWYDSEKRDVILTTLLDACMHDKNGQTVSNDHEMCIGMHIAPTSLIMPLLPRCILRAPAEHQFYFGQDGMGMYYLSKIAQSRDTFVESIEEFNSNCNVSRDTQLHFTSDPAWMPQVVKEMADTLMMACKTRDARPIVAILQAFCWLQHAHVNVLDMPGCGLLEILLAVHTTENEAAIFWAITLVHALSEDVTGSSNGKAQEMANKKRIFMNTRLVQQLMQAFDDSMRRPLSLLAVSMLFDSVFCSTRDSTDNVHFGELVLAFGKIFPRILSILYNMPVVGTFEACVMIIKTVVENSEGSTRQAICDMALNGGLVLRHFYKGVFSPTPDQRFVHQFIASIWMTGHTASFALMSRVLPSGFLRILSHPSTKKMMMNAYGDGFRSDTSLRNGSMYSRSSIQFDDVEPTDSSQLDSADQFSLRLYHRLERFPTATELDIHARNRKGNYPSETSRDMHLLAHLLSHPFALPDLIWNPTTSQELKYALEEALLEHEEMVSPNYFTHMGFAWNHPSFRVEYVSLAKEIKVGPYYLRILMDNVHDGVVLLDPHAQQHKIAFVEVDMDNSALDLVGSRRGFAEIVSHSVVEIATHPRRFFDQCYQRWLQELPFSSHAANNPAVPQGYDDGSVVSQHDNAEIWCLQLMVATYKAYSIGSIEMEKVAYVVRMLRGETRAPVIEELLAWLSTVSMDKLTSQSLLTKENMELFLDMSTLVHEHTPVAAMNDIVSKKMRSAKSLKQLQQMDEAAPRSNKQFSYFNFFKKTGPGDDLEFGETNIDTVDDNFQGEVYWYVMKDNDLNSISGPHPESILLAICSTKAADWSRLLLSMYNERAPEDRDWRPLLRVPRVRWRLFVQSPFHVNVCIYTTSLVRSLVEAETDLSSTGLQLLPVPAGKRFLSDPFSLSSVVQLLLCKESAIVESAIAILHRLVAHNVATAANLYRCGAIWFMFASASQVSFKEHAVVLELTHRRQVDHDNKSALLGLLPEALVRILDLDGPKSFADVFTFRGVDHRVLWTHDMRDHLQEMLHEHLTPFVCRLHQDSTAVFEYSPMPPVMYSQLRDDIYVYNMHLSRLFPEDDLLEDARHTEGHVSRASTHPVDDEDNYDDYDDEDNYDDDDGSDLGSAKRLDDVEEVMDEIDHHSSVTRVIDEIDDPLAFMRAVHSTWRQEIAIAEARMKKHEARALLQIDASELELEQDNAFLRARFRAVCLGDDIDVKKLNEAFVVLSSVPDSTCELDKLPHKTLSLILRTQLLFYETFPSAFQSIPFDAYDLLLKLLAQFDFRVDVDNPEYSLEHDAHAMELLSFTMELLLATMISSPWNVEQMLRAQGLSTIIEIADLCRKSQTGWVSEQDSHFDYIGGLSFRVLLAVANTDVGRDELAFEHQHAAKKENIRPVVAIVSELISQDVHHSTVNMTILALDILSLMGRQESSQSTILDNTLVFWHSLQLIITYGKDPAKQQLVWAALRCVRVLAGFDGDSKARPEVQKALSTLIPMWTPALMKAESVETIIACLFRDLSVPQFIWMDAMRLEVKAYLDTLLEFHVPTRSFEAVAAQFTFDVLADEPVVGGIFLSVYKSGPVRTLPPAVAMEFCENMLVFLYDHSQPDRPQYDLTLLALECFALLTETSAKEVQQCCLQYFSEPPLLHALGMYMTMGMPKSNGGFDVDAVQRRDAAMTCMQSLARHCDPAVLAPLQPFCKDILHMAELQAGENETPLRVLQELCEASSDIGMHILNTRVWLELLSVMIRAKHFVTENAFIAAETLRLPAADIWYALLHGANDVRDQAMTQLKYFLPHALIQTLIEDAAVFDELFEESAYDAELIWDEDIRGAVRSHLDYLLTRPEHPEFPEDQMDFSHWDMGTSVGDLYLDLFLQNPEATRLRHPFHIASQLLSVWKQELGVVIPLATQSMMSAPLTLPDLVNMGVESASLLSKLTNALVFILREYVEVKTTMEETGLCKDLLRVLKQCQSERAIGFPQTCVLRLMQVFASHDHFDNAECLESLFAPLARKHQDPTLVLDIARTVLEKHLAKPKRQQTYSALAVLRDYDVLPVVVSYADGSADMRSVRRPVECHALANSIVRMLQPYQEEDIMTTAAMGSRPPPPQAMASHPPQMGRMAPMPAATTMMQPMMAAPMMKKERPPPIAVPMMPVVVPTVRSGGRRTPVNHPYGRFHMQQQAPSRQRKTLSEVSIDTHSVSVESFTAPPVQHLRSTIPPRTSEESSRVSQSNVPMSSSMYRASDIYGGEPFSSSTSIYPHNAYHSEADLSDGSEYEVDEPSEADFDLHSDDLDPALQEYDI</sequence>
<dbReference type="SUPFAM" id="SSF48371">
    <property type="entry name" value="ARM repeat"/>
    <property type="match status" value="1"/>
</dbReference>
<feature type="repeat" description="TPR" evidence="1">
    <location>
        <begin position="47"/>
        <end position="80"/>
    </location>
</feature>
<feature type="region of interest" description="Disordered" evidence="2">
    <location>
        <begin position="3575"/>
        <end position="3606"/>
    </location>
</feature>
<evidence type="ECO:0000259" key="3">
    <source>
        <dbReference type="Pfam" id="PF19432"/>
    </source>
</evidence>
<reference evidence="5 6" key="1">
    <citation type="submission" date="2019-03" db="EMBL/GenBank/DDBJ databases">
        <authorList>
            <person name="Gaulin E."/>
            <person name="Dumas B."/>
        </authorList>
    </citation>
    <scope>NUCLEOTIDE SEQUENCE [LARGE SCALE GENOMIC DNA]</scope>
    <source>
        <strain evidence="5">CBS 568.67</strain>
    </source>
</reference>
<dbReference type="GO" id="GO:0010008">
    <property type="term" value="C:endosome membrane"/>
    <property type="evidence" value="ECO:0007669"/>
    <property type="project" value="TreeGrafter"/>
</dbReference>
<evidence type="ECO:0000256" key="2">
    <source>
        <dbReference type="SAM" id="MobiDB-lite"/>
    </source>
</evidence>
<dbReference type="GO" id="GO:2000641">
    <property type="term" value="P:regulation of early endosome to late endosome transport"/>
    <property type="evidence" value="ECO:0007669"/>
    <property type="project" value="InterPro"/>
</dbReference>
<dbReference type="OrthoDB" id="69656at2759"/>
<accession>A0A485LH46</accession>
<dbReference type="InterPro" id="IPR019734">
    <property type="entry name" value="TPR_rpt"/>
</dbReference>
<dbReference type="Gene3D" id="3.40.50.150">
    <property type="entry name" value="Vaccinia Virus protein VP39"/>
    <property type="match status" value="1"/>
</dbReference>
<reference evidence="4" key="2">
    <citation type="submission" date="2019-06" db="EMBL/GenBank/DDBJ databases">
        <title>Genomics analysis of Aphanomyces spp. identifies a new class of oomycete effector associated with host adaptation.</title>
        <authorList>
            <person name="Gaulin E."/>
        </authorList>
    </citation>
    <scope>NUCLEOTIDE SEQUENCE</scope>
    <source>
        <strain evidence="4">CBS 578.67</strain>
    </source>
</reference>
<feature type="domain" description="DnaJ homologue subfamily C GRV2/DNAJC13 N-terminal" evidence="3">
    <location>
        <begin position="1204"/>
        <end position="1918"/>
    </location>
</feature>
<dbReference type="SMART" id="SM00028">
    <property type="entry name" value="TPR"/>
    <property type="match status" value="3"/>
</dbReference>
<evidence type="ECO:0000256" key="1">
    <source>
        <dbReference type="PROSITE-ProRule" id="PRU00339"/>
    </source>
</evidence>
<organism evidence="5 6">
    <name type="scientific">Aphanomyces stellatus</name>
    <dbReference type="NCBI Taxonomy" id="120398"/>
    <lineage>
        <taxon>Eukaryota</taxon>
        <taxon>Sar</taxon>
        <taxon>Stramenopiles</taxon>
        <taxon>Oomycota</taxon>
        <taxon>Saprolegniomycetes</taxon>
        <taxon>Saprolegniales</taxon>
        <taxon>Verrucalvaceae</taxon>
        <taxon>Aphanomyces</taxon>
    </lineage>
</organism>
<feature type="region of interest" description="Disordered" evidence="2">
    <location>
        <begin position="3628"/>
        <end position="3672"/>
    </location>
</feature>
<feature type="compositionally biased region" description="Acidic residues" evidence="2">
    <location>
        <begin position="3639"/>
        <end position="3655"/>
    </location>
</feature>
<dbReference type="InterPro" id="IPR019410">
    <property type="entry name" value="Methyltransf_16"/>
</dbReference>
<dbReference type="InterPro" id="IPR044978">
    <property type="entry name" value="GRV2/DNAJC13"/>
</dbReference>
<dbReference type="InterPro" id="IPR029063">
    <property type="entry name" value="SAM-dependent_MTases_sf"/>
</dbReference>
<dbReference type="InterPro" id="IPR011990">
    <property type="entry name" value="TPR-like_helical_dom_sf"/>
</dbReference>
<dbReference type="PROSITE" id="PS50005">
    <property type="entry name" value="TPR"/>
    <property type="match status" value="1"/>
</dbReference>
<dbReference type="GO" id="GO:0007032">
    <property type="term" value="P:endosome organization"/>
    <property type="evidence" value="ECO:0007669"/>
    <property type="project" value="InterPro"/>
</dbReference>
<dbReference type="Pfam" id="PF10294">
    <property type="entry name" value="Methyltransf_16"/>
    <property type="match status" value="1"/>
</dbReference>
<keyword evidence="6" id="KW-1185">Reference proteome</keyword>
<dbReference type="InterPro" id="IPR016024">
    <property type="entry name" value="ARM-type_fold"/>
</dbReference>
<feature type="compositionally biased region" description="Acidic residues" evidence="2">
    <location>
        <begin position="2476"/>
        <end position="2496"/>
    </location>
</feature>
<dbReference type="Pfam" id="PF19432">
    <property type="entry name" value="RME-8_N"/>
    <property type="match status" value="2"/>
</dbReference>
<feature type="domain" description="DnaJ homologue subfamily C GRV2/DNAJC13 N-terminal" evidence="3">
    <location>
        <begin position="513"/>
        <end position="1045"/>
    </location>
</feature>
<keyword evidence="1" id="KW-0802">TPR repeat</keyword>
<dbReference type="PANTHER" id="PTHR36983:SF2">
    <property type="entry name" value="DNAJ HOMOLOG SUBFAMILY C MEMBER 13"/>
    <property type="match status" value="1"/>
</dbReference>
<dbReference type="Gene3D" id="1.25.10.10">
    <property type="entry name" value="Leucine-rich Repeat Variant"/>
    <property type="match status" value="1"/>
</dbReference>
<dbReference type="Proteomes" id="UP000332933">
    <property type="component" value="Unassembled WGS sequence"/>
</dbReference>
<dbReference type="EMBL" id="CAADRA010006993">
    <property type="protein sequence ID" value="VFT97978.1"/>
    <property type="molecule type" value="Genomic_DNA"/>
</dbReference>
<dbReference type="InterPro" id="IPR011989">
    <property type="entry name" value="ARM-like"/>
</dbReference>
<dbReference type="SUPFAM" id="SSF53335">
    <property type="entry name" value="S-adenosyl-L-methionine-dependent methyltransferases"/>
    <property type="match status" value="1"/>
</dbReference>